<reference evidence="1 2" key="1">
    <citation type="journal article" date="2024" name="IMA Fungus">
        <title>Apiospora arundinis, a panoply of carbohydrate-active enzymes and secondary metabolites.</title>
        <authorList>
            <person name="Sorensen T."/>
            <person name="Petersen C."/>
            <person name="Muurmann A.T."/>
            <person name="Christiansen J.V."/>
            <person name="Brundto M.L."/>
            <person name="Overgaard C.K."/>
            <person name="Boysen A.T."/>
            <person name="Wollenberg R.D."/>
            <person name="Larsen T.O."/>
            <person name="Sorensen J.L."/>
            <person name="Nielsen K.L."/>
            <person name="Sondergaard T.E."/>
        </authorList>
    </citation>
    <scope>NUCLEOTIDE SEQUENCE [LARGE SCALE GENOMIC DNA]</scope>
    <source>
        <strain evidence="1 2">AAU 773</strain>
    </source>
</reference>
<comment type="caution">
    <text evidence="1">The sequence shown here is derived from an EMBL/GenBank/DDBJ whole genome shotgun (WGS) entry which is preliminary data.</text>
</comment>
<dbReference type="EMBL" id="JAPCWZ010000007">
    <property type="protein sequence ID" value="KAK8857327.1"/>
    <property type="molecule type" value="Genomic_DNA"/>
</dbReference>
<protein>
    <submittedName>
        <fullName evidence="1">Uncharacterized protein</fullName>
    </submittedName>
</protein>
<keyword evidence="2" id="KW-1185">Reference proteome</keyword>
<organism evidence="1 2">
    <name type="scientific">Apiospora arundinis</name>
    <dbReference type="NCBI Taxonomy" id="335852"/>
    <lineage>
        <taxon>Eukaryota</taxon>
        <taxon>Fungi</taxon>
        <taxon>Dikarya</taxon>
        <taxon>Ascomycota</taxon>
        <taxon>Pezizomycotina</taxon>
        <taxon>Sordariomycetes</taxon>
        <taxon>Xylariomycetidae</taxon>
        <taxon>Amphisphaeriales</taxon>
        <taxon>Apiosporaceae</taxon>
        <taxon>Apiospora</taxon>
    </lineage>
</organism>
<proteinExistence type="predicted"/>
<name>A0ABR2I650_9PEZI</name>
<accession>A0ABR2I650</accession>
<gene>
    <name evidence="1" type="ORF">PGQ11_013239</name>
</gene>
<sequence>MADFAMIIGEDFDFDVAWAQQAERAGFIMEFDSPADQQAEIEALDDLDPAVTDLDRQVQRAEATLNDLPPVALQYAQYASAGVCSHNIQTIHQPEFVQAPYESDPTPIRVGSLRHDYYTALPEDADAAEALMDDDTLPPQQFEVDEEDNDNNDDQPVWRPEYNVCISDLTYHVNMYNHVPPARATALHLFKQCLISFVPRATQVQATGNDAVLLDEMVFSHLIRQVYDHSAPGDKIRQICAQFGVWVAVRRGPQARRGAGQPWPPDHCRLFGCVQRAEMRCGDFRDDVDDALRRFHAERPWIGERQERERWARERADDEERERRRDARQRRWEDQRRRRRERERVRRQAEEERRWTIHVERRLEERELQAGRERERERRLLRVRARRWGRHGRFIARGL</sequence>
<evidence type="ECO:0000313" key="1">
    <source>
        <dbReference type="EMBL" id="KAK8857327.1"/>
    </source>
</evidence>
<dbReference type="Proteomes" id="UP001390339">
    <property type="component" value="Unassembled WGS sequence"/>
</dbReference>
<evidence type="ECO:0000313" key="2">
    <source>
        <dbReference type="Proteomes" id="UP001390339"/>
    </source>
</evidence>